<feature type="domain" description="F-box/LRR-repeat protein 15/At3g58940/PEG3-like LRR" evidence="1">
    <location>
        <begin position="43"/>
        <end position="130"/>
    </location>
</feature>
<dbReference type="OrthoDB" id="612216at2759"/>
<evidence type="ECO:0000313" key="3">
    <source>
        <dbReference type="Proteomes" id="UP000187406"/>
    </source>
</evidence>
<organism evidence="2 3">
    <name type="scientific">Cephalotus follicularis</name>
    <name type="common">Albany pitcher plant</name>
    <dbReference type="NCBI Taxonomy" id="3775"/>
    <lineage>
        <taxon>Eukaryota</taxon>
        <taxon>Viridiplantae</taxon>
        <taxon>Streptophyta</taxon>
        <taxon>Embryophyta</taxon>
        <taxon>Tracheophyta</taxon>
        <taxon>Spermatophyta</taxon>
        <taxon>Magnoliopsida</taxon>
        <taxon>eudicotyledons</taxon>
        <taxon>Gunneridae</taxon>
        <taxon>Pentapetalae</taxon>
        <taxon>rosids</taxon>
        <taxon>fabids</taxon>
        <taxon>Oxalidales</taxon>
        <taxon>Cephalotaceae</taxon>
        <taxon>Cephalotus</taxon>
    </lineage>
</organism>
<evidence type="ECO:0000259" key="1">
    <source>
        <dbReference type="Pfam" id="PF24758"/>
    </source>
</evidence>
<sequence>MEGNENVSNFMVLMDRLLFSSTHPFEDLHISCYYHGFESYRIDVWVRVAFWRKVQELYLRVYLQHPAMPPSYLFTSNTLVGLKLDLLFELNLPARVCLPRLKVLDLRQLMYAPDDSLERLIAGCPVLEDFFREHCWLSNIGRMQEF</sequence>
<dbReference type="EMBL" id="BDDD01001274">
    <property type="protein sequence ID" value="GAV74757.1"/>
    <property type="molecule type" value="Genomic_DNA"/>
</dbReference>
<reference evidence="3" key="1">
    <citation type="submission" date="2016-04" db="EMBL/GenBank/DDBJ databases">
        <title>Cephalotus genome sequencing.</title>
        <authorList>
            <person name="Fukushima K."/>
            <person name="Hasebe M."/>
            <person name="Fang X."/>
        </authorList>
    </citation>
    <scope>NUCLEOTIDE SEQUENCE [LARGE SCALE GENOMIC DNA]</scope>
    <source>
        <strain evidence="3">cv. St1</strain>
    </source>
</reference>
<dbReference type="Proteomes" id="UP000187406">
    <property type="component" value="Unassembled WGS sequence"/>
</dbReference>
<dbReference type="PANTHER" id="PTHR31900:SF30">
    <property type="entry name" value="SUPERFAMILY PROTEIN, PUTATIVE-RELATED"/>
    <property type="match status" value="1"/>
</dbReference>
<evidence type="ECO:0000313" key="2">
    <source>
        <dbReference type="EMBL" id="GAV74757.1"/>
    </source>
</evidence>
<comment type="caution">
    <text evidence="2">The sequence shown here is derived from an EMBL/GenBank/DDBJ whole genome shotgun (WGS) entry which is preliminary data.</text>
</comment>
<dbReference type="AlphaFoldDB" id="A0A1Q3C3E4"/>
<dbReference type="Pfam" id="PF24758">
    <property type="entry name" value="LRR_At5g56370"/>
    <property type="match status" value="1"/>
</dbReference>
<dbReference type="InterPro" id="IPR055411">
    <property type="entry name" value="LRR_FXL15/At3g58940/PEG3-like"/>
</dbReference>
<dbReference type="InterPro" id="IPR050232">
    <property type="entry name" value="FBL13/AtMIF1-like"/>
</dbReference>
<name>A0A1Q3C3E4_CEPFO</name>
<gene>
    <name evidence="2" type="ORF">CFOL_v3_18237</name>
</gene>
<protein>
    <submittedName>
        <fullName evidence="2">LRR_2 domain-containing protein</fullName>
    </submittedName>
</protein>
<dbReference type="PANTHER" id="PTHR31900">
    <property type="entry name" value="F-BOX/RNI SUPERFAMILY PROTEIN-RELATED"/>
    <property type="match status" value="1"/>
</dbReference>
<keyword evidence="3" id="KW-1185">Reference proteome</keyword>
<dbReference type="InParanoid" id="A0A1Q3C3E4"/>
<accession>A0A1Q3C3E4</accession>
<proteinExistence type="predicted"/>